<sequence length="251" mass="27617">MHRYLFVIAILSLFLSAAQISSAELAPSCGDEVWQGATYTICRFDPAKETIRIYNKRTDGTPYGNFDSLIQGLWQEHHILTVAMNGGMYEDDLSPAGLFMEYGQIRHPANLRDGWGNFHLKPNGVFYVAADKAGVMETSAFLAQVGRADFATQSGPMLVIDGKIHPRFLPDSDSLKIRNGVGVDVNGQVFFAISQGPVRFFDFATLFRDRLKTPNALFLDGSISSLAIPEQGRIDRGFPLGVIIAVIGTRP</sequence>
<dbReference type="Proteomes" id="UP001235269">
    <property type="component" value="Unassembled WGS sequence"/>
</dbReference>
<dbReference type="RefSeq" id="WP_307156036.1">
    <property type="nucleotide sequence ID" value="NZ_JAUSWH010000001.1"/>
</dbReference>
<evidence type="ECO:0000256" key="1">
    <source>
        <dbReference type="SAM" id="SignalP"/>
    </source>
</evidence>
<feature type="chain" id="PRO_5045173729" evidence="1">
    <location>
        <begin position="24"/>
        <end position="251"/>
    </location>
</feature>
<evidence type="ECO:0000259" key="2">
    <source>
        <dbReference type="Pfam" id="PF09992"/>
    </source>
</evidence>
<organism evidence="3 4">
    <name type="scientific">Rhizobium paknamense</name>
    <dbReference type="NCBI Taxonomy" id="1206817"/>
    <lineage>
        <taxon>Bacteria</taxon>
        <taxon>Pseudomonadati</taxon>
        <taxon>Pseudomonadota</taxon>
        <taxon>Alphaproteobacteria</taxon>
        <taxon>Hyphomicrobiales</taxon>
        <taxon>Rhizobiaceae</taxon>
        <taxon>Rhizobium/Agrobacterium group</taxon>
        <taxon>Rhizobium</taxon>
    </lineage>
</organism>
<reference evidence="3 4" key="1">
    <citation type="submission" date="2023-07" db="EMBL/GenBank/DDBJ databases">
        <title>Genomic Encyclopedia of Type Strains, Phase IV (KMG-IV): sequencing the most valuable type-strain genomes for metagenomic binning, comparative biology and taxonomic classification.</title>
        <authorList>
            <person name="Goeker M."/>
        </authorList>
    </citation>
    <scope>NUCLEOTIDE SEQUENCE [LARGE SCALE GENOMIC DNA]</scope>
    <source>
        <strain evidence="3 4">DSM 100301</strain>
    </source>
</reference>
<keyword evidence="1" id="KW-0732">Signal</keyword>
<dbReference type="Pfam" id="PF09992">
    <property type="entry name" value="NAGPA"/>
    <property type="match status" value="1"/>
</dbReference>
<accession>A0ABU0I878</accession>
<keyword evidence="4" id="KW-1185">Reference proteome</keyword>
<dbReference type="InterPro" id="IPR018711">
    <property type="entry name" value="NAGPA"/>
</dbReference>
<protein>
    <submittedName>
        <fullName evidence="3">Uncharacterized protein YigE (DUF2233 family)</fullName>
    </submittedName>
</protein>
<feature type="signal peptide" evidence="1">
    <location>
        <begin position="1"/>
        <end position="23"/>
    </location>
</feature>
<evidence type="ECO:0000313" key="3">
    <source>
        <dbReference type="EMBL" id="MDQ0453803.1"/>
    </source>
</evidence>
<feature type="domain" description="Phosphodiester glycosidase" evidence="2">
    <location>
        <begin position="81"/>
        <end position="225"/>
    </location>
</feature>
<gene>
    <name evidence="3" type="ORF">QO005_000118</name>
</gene>
<proteinExistence type="predicted"/>
<name>A0ABU0I878_9HYPH</name>
<evidence type="ECO:0000313" key="4">
    <source>
        <dbReference type="Proteomes" id="UP001235269"/>
    </source>
</evidence>
<dbReference type="EMBL" id="JAUSWH010000001">
    <property type="protein sequence ID" value="MDQ0453803.1"/>
    <property type="molecule type" value="Genomic_DNA"/>
</dbReference>
<comment type="caution">
    <text evidence="3">The sequence shown here is derived from an EMBL/GenBank/DDBJ whole genome shotgun (WGS) entry which is preliminary data.</text>
</comment>